<evidence type="ECO:0000313" key="3">
    <source>
        <dbReference type="EMBL" id="QOR70091.1"/>
    </source>
</evidence>
<dbReference type="SUPFAM" id="SSF53067">
    <property type="entry name" value="Actin-like ATPase domain"/>
    <property type="match status" value="2"/>
</dbReference>
<comment type="similarity">
    <text evidence="1">Belongs to the ROK (NagC/XylR) family.</text>
</comment>
<dbReference type="Proteomes" id="UP000593758">
    <property type="component" value="Chromosome"/>
</dbReference>
<dbReference type="Gene3D" id="1.10.10.10">
    <property type="entry name" value="Winged helix-like DNA-binding domain superfamily/Winged helix DNA-binding domain"/>
    <property type="match status" value="1"/>
</dbReference>
<feature type="domain" description="HTH iclR-type" evidence="2">
    <location>
        <begin position="33"/>
        <end position="68"/>
    </location>
</feature>
<evidence type="ECO:0000256" key="1">
    <source>
        <dbReference type="ARBA" id="ARBA00006479"/>
    </source>
</evidence>
<dbReference type="InterPro" id="IPR036390">
    <property type="entry name" value="WH_DNA-bd_sf"/>
</dbReference>
<dbReference type="InterPro" id="IPR000600">
    <property type="entry name" value="ROK"/>
</dbReference>
<dbReference type="AlphaFoldDB" id="A0A7M1SRL7"/>
<reference evidence="3 4" key="1">
    <citation type="submission" date="2020-10" db="EMBL/GenBank/DDBJ databases">
        <title>Haloactinobacterium sp. RN3S43, a bacterium isolated from saline soil.</title>
        <authorList>
            <person name="Sun J.-Q."/>
        </authorList>
    </citation>
    <scope>NUCLEOTIDE SEQUENCE [LARGE SCALE GENOMIC DNA]</scope>
    <source>
        <strain evidence="3 4">RN3S43</strain>
    </source>
</reference>
<dbReference type="SUPFAM" id="SSF46785">
    <property type="entry name" value="Winged helix' DNA-binding domain"/>
    <property type="match status" value="1"/>
</dbReference>
<protein>
    <submittedName>
        <fullName evidence="3">ROK family transcriptional regulator</fullName>
    </submittedName>
</protein>
<dbReference type="GO" id="GO:0003677">
    <property type="term" value="F:DNA binding"/>
    <property type="evidence" value="ECO:0007669"/>
    <property type="project" value="InterPro"/>
</dbReference>
<dbReference type="PANTHER" id="PTHR18964:SF149">
    <property type="entry name" value="BIFUNCTIONAL UDP-N-ACETYLGLUCOSAMINE 2-EPIMERASE_N-ACETYLMANNOSAMINE KINASE"/>
    <property type="match status" value="1"/>
</dbReference>
<dbReference type="Pfam" id="PF00480">
    <property type="entry name" value="ROK"/>
    <property type="match status" value="1"/>
</dbReference>
<organism evidence="3 4">
    <name type="scientific">Ruania alkalisoli</name>
    <dbReference type="NCBI Taxonomy" id="2779775"/>
    <lineage>
        <taxon>Bacteria</taxon>
        <taxon>Bacillati</taxon>
        <taxon>Actinomycetota</taxon>
        <taxon>Actinomycetes</taxon>
        <taxon>Micrococcales</taxon>
        <taxon>Ruaniaceae</taxon>
        <taxon>Ruania</taxon>
    </lineage>
</organism>
<accession>A0A7M1SRL7</accession>
<dbReference type="GO" id="GO:0006355">
    <property type="term" value="P:regulation of DNA-templated transcription"/>
    <property type="evidence" value="ECO:0007669"/>
    <property type="project" value="InterPro"/>
</dbReference>
<gene>
    <name evidence="3" type="ORF">IM660_15880</name>
</gene>
<dbReference type="Gene3D" id="3.30.420.40">
    <property type="match status" value="2"/>
</dbReference>
<dbReference type="RefSeq" id="WP_193496782.1">
    <property type="nucleotide sequence ID" value="NZ_CP063169.1"/>
</dbReference>
<proteinExistence type="inferred from homology"/>
<evidence type="ECO:0000313" key="4">
    <source>
        <dbReference type="Proteomes" id="UP000593758"/>
    </source>
</evidence>
<dbReference type="InterPro" id="IPR005471">
    <property type="entry name" value="Tscrpt_reg_IclR_N"/>
</dbReference>
<keyword evidence="4" id="KW-1185">Reference proteome</keyword>
<dbReference type="InterPro" id="IPR043129">
    <property type="entry name" value="ATPase_NBD"/>
</dbReference>
<sequence>MDGYPDRPRRAARQESLREHNLALVARTVLLAPGPPSRADVAARTGLNRATVSRLVAELVAGGLLSEDDPVAAGAGRPATPLRPAAGTVAGLGLEINIDFVGARLIDLAGGVVAERITPGHFRDTDPDEILGLAAHLGQQTLDSAPDVPTAGTALALPGLVRENRLLTAPNLDWHDLDPADVLTRAAPGLGPVTLDNEARLAALAELAADPAASFLYVSGEVGIGAAIVRDGEIVTGVHGFGAELGHLMVDPGGHRCRCGATGCLETVAGTDALLAAAGLPGASMAELAERLVTGEAQARAAVERAAIALGQALAAFVNLVDVPTIVLGNTLAQLTEALRPGIENELRARVLAARWAPPQLRRAAPLTHPALTGAARAALAPVVEDPSAWLSRASGFQHAESTD</sequence>
<dbReference type="PANTHER" id="PTHR18964">
    <property type="entry name" value="ROK (REPRESSOR, ORF, KINASE) FAMILY"/>
    <property type="match status" value="1"/>
</dbReference>
<dbReference type="KEGG" id="halt:IM660_15880"/>
<name>A0A7M1SRL7_9MICO</name>
<evidence type="ECO:0000259" key="2">
    <source>
        <dbReference type="Pfam" id="PF09339"/>
    </source>
</evidence>
<dbReference type="InterPro" id="IPR036388">
    <property type="entry name" value="WH-like_DNA-bd_sf"/>
</dbReference>
<dbReference type="EMBL" id="CP063169">
    <property type="protein sequence ID" value="QOR70091.1"/>
    <property type="molecule type" value="Genomic_DNA"/>
</dbReference>
<dbReference type="Pfam" id="PF09339">
    <property type="entry name" value="HTH_IclR"/>
    <property type="match status" value="1"/>
</dbReference>